<dbReference type="EMBL" id="CASHTH010001958">
    <property type="protein sequence ID" value="CAI8022478.1"/>
    <property type="molecule type" value="Genomic_DNA"/>
</dbReference>
<evidence type="ECO:0000313" key="2">
    <source>
        <dbReference type="EMBL" id="CAI8022478.1"/>
    </source>
</evidence>
<dbReference type="Proteomes" id="UP001174909">
    <property type="component" value="Unassembled WGS sequence"/>
</dbReference>
<evidence type="ECO:0000313" key="3">
    <source>
        <dbReference type="Proteomes" id="UP001174909"/>
    </source>
</evidence>
<dbReference type="SUPFAM" id="SSF56112">
    <property type="entry name" value="Protein kinase-like (PK-like)"/>
    <property type="match status" value="1"/>
</dbReference>
<protein>
    <recommendedName>
        <fullName evidence="1">Serine-threonine/tyrosine-protein kinase catalytic domain-containing protein</fullName>
    </recommendedName>
</protein>
<name>A0AA35WIA7_GEOBA</name>
<dbReference type="InterPro" id="IPR011009">
    <property type="entry name" value="Kinase-like_dom_sf"/>
</dbReference>
<dbReference type="AlphaFoldDB" id="A0AA35WIA7"/>
<gene>
    <name evidence="2" type="ORF">GBAR_LOCUS13194</name>
</gene>
<feature type="domain" description="Serine-threonine/tyrosine-protein kinase catalytic" evidence="1">
    <location>
        <begin position="7"/>
        <end position="44"/>
    </location>
</feature>
<organism evidence="2 3">
    <name type="scientific">Geodia barretti</name>
    <name type="common">Barrett's horny sponge</name>
    <dbReference type="NCBI Taxonomy" id="519541"/>
    <lineage>
        <taxon>Eukaryota</taxon>
        <taxon>Metazoa</taxon>
        <taxon>Porifera</taxon>
        <taxon>Demospongiae</taxon>
        <taxon>Heteroscleromorpha</taxon>
        <taxon>Tetractinellida</taxon>
        <taxon>Astrophorina</taxon>
        <taxon>Geodiidae</taxon>
        <taxon>Geodia</taxon>
    </lineage>
</organism>
<feature type="non-terminal residue" evidence="2">
    <location>
        <position position="1"/>
    </location>
</feature>
<proteinExistence type="predicted"/>
<dbReference type="GO" id="GO:0004672">
    <property type="term" value="F:protein kinase activity"/>
    <property type="evidence" value="ECO:0007669"/>
    <property type="project" value="InterPro"/>
</dbReference>
<dbReference type="InterPro" id="IPR001245">
    <property type="entry name" value="Ser-Thr/Tyr_kinase_cat_dom"/>
</dbReference>
<comment type="caution">
    <text evidence="2">The sequence shown here is derived from an EMBL/GenBank/DDBJ whole genome shotgun (WGS) entry which is preliminary data.</text>
</comment>
<evidence type="ECO:0000259" key="1">
    <source>
        <dbReference type="Pfam" id="PF07714"/>
    </source>
</evidence>
<dbReference type="Gene3D" id="1.10.510.10">
    <property type="entry name" value="Transferase(Phosphotransferase) domain 1"/>
    <property type="match status" value="1"/>
</dbReference>
<accession>A0AA35WIA7</accession>
<dbReference type="Pfam" id="PF07714">
    <property type="entry name" value="PK_Tyr_Ser-Thr"/>
    <property type="match status" value="1"/>
</dbReference>
<sequence length="79" mass="8551">MITSGEHPPPPPPGCPKAVYQLMGQCWNMTSSERPSYTEILKVLTSKKEDVLAIPPEEVEEGHSLAMVLGAPLEAGKHL</sequence>
<reference evidence="2" key="1">
    <citation type="submission" date="2023-03" db="EMBL/GenBank/DDBJ databases">
        <authorList>
            <person name="Steffen K."/>
            <person name="Cardenas P."/>
        </authorList>
    </citation>
    <scope>NUCLEOTIDE SEQUENCE</scope>
</reference>
<keyword evidence="3" id="KW-1185">Reference proteome</keyword>